<accession>A0A437LU48</accession>
<comment type="caution">
    <text evidence="2">The sequence shown here is derived from an EMBL/GenBank/DDBJ whole genome shotgun (WGS) entry which is preliminary data.</text>
</comment>
<dbReference type="Pfam" id="PF13899">
    <property type="entry name" value="Thioredoxin_7"/>
    <property type="match status" value="1"/>
</dbReference>
<evidence type="ECO:0000313" key="3">
    <source>
        <dbReference type="Proteomes" id="UP000288587"/>
    </source>
</evidence>
<dbReference type="PROSITE" id="PS51352">
    <property type="entry name" value="THIOREDOXIN_2"/>
    <property type="match status" value="1"/>
</dbReference>
<gene>
    <name evidence="2" type="ORF">EOD73_02155</name>
</gene>
<dbReference type="SUPFAM" id="SSF52833">
    <property type="entry name" value="Thioredoxin-like"/>
    <property type="match status" value="1"/>
</dbReference>
<protein>
    <submittedName>
        <fullName evidence="2">Thioredoxin family protein</fullName>
    </submittedName>
</protein>
<evidence type="ECO:0000259" key="1">
    <source>
        <dbReference type="PROSITE" id="PS51352"/>
    </source>
</evidence>
<dbReference type="Proteomes" id="UP000288587">
    <property type="component" value="Unassembled WGS sequence"/>
</dbReference>
<evidence type="ECO:0000313" key="2">
    <source>
        <dbReference type="EMBL" id="RVT88917.1"/>
    </source>
</evidence>
<reference evidence="2 3" key="1">
    <citation type="submission" date="2019-01" db="EMBL/GenBank/DDBJ databases">
        <authorList>
            <person name="Chen W.-M."/>
        </authorList>
    </citation>
    <scope>NUCLEOTIDE SEQUENCE [LARGE SCALE GENOMIC DNA]</scope>
    <source>
        <strain evidence="2 3">CCP-18</strain>
    </source>
</reference>
<dbReference type="Gene3D" id="3.40.30.10">
    <property type="entry name" value="Glutaredoxin"/>
    <property type="match status" value="1"/>
</dbReference>
<sequence length="138" mass="14654">MAAQANPAAGPYDESADAQADIRSALLDAQRHKKQVLVVFGANWCGDCKMLDASFKSGAVAPLIQQRYQVVKVNVGRFNVNVDIAERYGVPLKKGIPAVAVLNAKGEAVHATQGGELADARKMGDAGVAAYFEQWAKP</sequence>
<proteinExistence type="predicted"/>
<feature type="domain" description="Thioredoxin" evidence="1">
    <location>
        <begin position="1"/>
        <end position="129"/>
    </location>
</feature>
<dbReference type="EMBL" id="SACM01000001">
    <property type="protein sequence ID" value="RVT88917.1"/>
    <property type="molecule type" value="Genomic_DNA"/>
</dbReference>
<keyword evidence="3" id="KW-1185">Reference proteome</keyword>
<dbReference type="InterPro" id="IPR036249">
    <property type="entry name" value="Thioredoxin-like_sf"/>
</dbReference>
<dbReference type="CDD" id="cd02947">
    <property type="entry name" value="TRX_family"/>
    <property type="match status" value="1"/>
</dbReference>
<dbReference type="InterPro" id="IPR013766">
    <property type="entry name" value="Thioredoxin_domain"/>
</dbReference>
<dbReference type="OrthoDB" id="7629852at2"/>
<dbReference type="AlphaFoldDB" id="A0A437LU48"/>
<name>A0A437LU48_9BURK</name>
<organism evidence="2 3">
    <name type="scientific">Inhella crocodyli</name>
    <dbReference type="NCBI Taxonomy" id="2499851"/>
    <lineage>
        <taxon>Bacteria</taxon>
        <taxon>Pseudomonadati</taxon>
        <taxon>Pseudomonadota</taxon>
        <taxon>Betaproteobacteria</taxon>
        <taxon>Burkholderiales</taxon>
        <taxon>Sphaerotilaceae</taxon>
        <taxon>Inhella</taxon>
    </lineage>
</organism>